<sequence length="199" mass="21462">MDHYFRPRPDLESRPTAFTVTVAGRALRFRTDRGVFSRGGLDAGSRLLIETVTLEPAARLLDLGAGYGAVGLALKARFPDARVTMIDINPRAAALAEHNAAQNGFSDVRVFAGDGIAPVAGERFDAVVINPPIRAGKAVVFRLYREAHDALVPGGVLWAVVHKKHGAPSHRAALQALFGEAAVVRRERGYHILQAIKRA</sequence>
<evidence type="ECO:0000256" key="1">
    <source>
        <dbReference type="ARBA" id="ARBA00022603"/>
    </source>
</evidence>
<dbReference type="EMBL" id="PEBV01000021">
    <property type="protein sequence ID" value="PTQ52869.1"/>
    <property type="molecule type" value="Genomic_DNA"/>
</dbReference>
<dbReference type="PANTHER" id="PTHR47816:SF4">
    <property type="entry name" value="RIBOSOMAL RNA SMALL SUBUNIT METHYLTRANSFERASE C"/>
    <property type="match status" value="1"/>
</dbReference>
<evidence type="ECO:0000313" key="4">
    <source>
        <dbReference type="EMBL" id="OAR04556.1"/>
    </source>
</evidence>
<keyword evidence="6" id="KW-1185">Reference proteome</keyword>
<dbReference type="GO" id="GO:0008757">
    <property type="term" value="F:S-adenosylmethionine-dependent methyltransferase activity"/>
    <property type="evidence" value="ECO:0007669"/>
    <property type="project" value="InterPro"/>
</dbReference>
<comment type="caution">
    <text evidence="4">The sequence shown here is derived from an EMBL/GenBank/DDBJ whole genome shotgun (WGS) entry which is preliminary data.</text>
</comment>
<keyword evidence="1 5" id="KW-0489">Methyltransferase</keyword>
<dbReference type="PANTHER" id="PTHR47816">
    <property type="entry name" value="RIBOSOMAL RNA SMALL SUBUNIT METHYLTRANSFERASE C"/>
    <property type="match status" value="1"/>
</dbReference>
<evidence type="ECO:0000313" key="7">
    <source>
        <dbReference type="Proteomes" id="UP000244180"/>
    </source>
</evidence>
<proteinExistence type="predicted"/>
<dbReference type="EMBL" id="JXBB01000013">
    <property type="protein sequence ID" value="OAR04556.1"/>
    <property type="molecule type" value="Genomic_DNA"/>
</dbReference>
<dbReference type="Proteomes" id="UP000243024">
    <property type="component" value="Unassembled WGS sequence"/>
</dbReference>
<protein>
    <submittedName>
        <fullName evidence="5">Ribosomal RNA small subunit methyltransferase</fullName>
    </submittedName>
</protein>
<gene>
    <name evidence="5" type="ORF">HSCHL_2648</name>
    <name evidence="4" type="ORF">SA87_07735</name>
</gene>
<dbReference type="Proteomes" id="UP000244180">
    <property type="component" value="Unassembled WGS sequence"/>
</dbReference>
<dbReference type="STRING" id="1484.SA87_07735"/>
<dbReference type="Pfam" id="PF05175">
    <property type="entry name" value="MTS"/>
    <property type="match status" value="1"/>
</dbReference>
<keyword evidence="2 5" id="KW-0808">Transferase</keyword>
<reference evidence="5 7" key="2">
    <citation type="submission" date="2017-08" db="EMBL/GenBank/DDBJ databases">
        <title>Burning lignite coal seam in the remote Altai Mountains harbors a hydrogen-driven thermophilic microbial community.</title>
        <authorList>
            <person name="Kadnikov V.V."/>
            <person name="Mardanov A.V."/>
            <person name="Ivasenko D."/>
            <person name="Beletsky A.V."/>
            <person name="Karnachuk O.V."/>
            <person name="Ravin N.V."/>
        </authorList>
    </citation>
    <scope>NUCLEOTIDE SEQUENCE [LARGE SCALE GENOMIC DNA]</scope>
    <source>
        <strain evidence="5">AL33</strain>
    </source>
</reference>
<evidence type="ECO:0000256" key="2">
    <source>
        <dbReference type="ARBA" id="ARBA00022679"/>
    </source>
</evidence>
<dbReference type="InterPro" id="IPR007848">
    <property type="entry name" value="Small_mtfrase_dom"/>
</dbReference>
<evidence type="ECO:0000259" key="3">
    <source>
        <dbReference type="Pfam" id="PF05175"/>
    </source>
</evidence>
<accession>A0A179IPE6</accession>
<dbReference type="Gene3D" id="3.40.50.150">
    <property type="entry name" value="Vaccinia Virus protein VP39"/>
    <property type="match status" value="1"/>
</dbReference>
<dbReference type="CDD" id="cd02440">
    <property type="entry name" value="AdoMet_MTases"/>
    <property type="match status" value="1"/>
</dbReference>
<reference evidence="4 6" key="1">
    <citation type="submission" date="2015-09" db="EMBL/GenBank/DDBJ databases">
        <title>Draft genome sequence of Hydrogenibacillus schlegelii DSM 2000.</title>
        <authorList>
            <person name="Hemp J."/>
        </authorList>
    </citation>
    <scope>NUCLEOTIDE SEQUENCE [LARGE SCALE GENOMIC DNA]</scope>
    <source>
        <strain evidence="4 6">MA 48</strain>
    </source>
</reference>
<dbReference type="SUPFAM" id="SSF53335">
    <property type="entry name" value="S-adenosyl-L-methionine-dependent methyltransferases"/>
    <property type="match status" value="1"/>
</dbReference>
<evidence type="ECO:0000313" key="6">
    <source>
        <dbReference type="Proteomes" id="UP000243024"/>
    </source>
</evidence>
<feature type="domain" description="Methyltransferase small" evidence="3">
    <location>
        <begin position="27"/>
        <end position="194"/>
    </location>
</feature>
<dbReference type="AlphaFoldDB" id="A0A179IPE6"/>
<dbReference type="GO" id="GO:0032259">
    <property type="term" value="P:methylation"/>
    <property type="evidence" value="ECO:0007669"/>
    <property type="project" value="UniProtKB-KW"/>
</dbReference>
<dbReference type="OrthoDB" id="9764961at2"/>
<name>A0A179IPE6_HYDSH</name>
<dbReference type="InterPro" id="IPR029063">
    <property type="entry name" value="SAM-dependent_MTases_sf"/>
</dbReference>
<dbReference type="RefSeq" id="WP_066200414.1">
    <property type="nucleotide sequence ID" value="NZ_CBCSAS010000021.1"/>
</dbReference>
<evidence type="ECO:0000313" key="5">
    <source>
        <dbReference type="EMBL" id="PTQ52869.1"/>
    </source>
</evidence>
<organism evidence="4 6">
    <name type="scientific">Hydrogenibacillus schlegelii</name>
    <name type="common">Bacillus schlegelii</name>
    <dbReference type="NCBI Taxonomy" id="1484"/>
    <lineage>
        <taxon>Bacteria</taxon>
        <taxon>Bacillati</taxon>
        <taxon>Bacillota</taxon>
        <taxon>Bacilli</taxon>
        <taxon>Bacillales</taxon>
        <taxon>Bacillales Family X. Incertae Sedis</taxon>
        <taxon>Hydrogenibacillus</taxon>
    </lineage>
</organism>
<dbReference type="InterPro" id="IPR046977">
    <property type="entry name" value="RsmC/RlmG"/>
</dbReference>